<comment type="similarity">
    <text evidence="2">Belongs to the ABC-2 integral membrane protein family.</text>
</comment>
<proteinExistence type="inferred from homology"/>
<evidence type="ECO:0000313" key="5">
    <source>
        <dbReference type="EMBL" id="MBD4337524.1"/>
    </source>
</evidence>
<accession>A0A8I0L4F3</accession>
<protein>
    <submittedName>
        <fullName evidence="5">ABC transporter permease</fullName>
    </submittedName>
</protein>
<name>A0A8I0L4F3_XANCI</name>
<organism evidence="5 6">
    <name type="scientific">Xanthomonas citri pv. citri</name>
    <dbReference type="NCBI Taxonomy" id="611301"/>
    <lineage>
        <taxon>Bacteria</taxon>
        <taxon>Pseudomonadati</taxon>
        <taxon>Pseudomonadota</taxon>
        <taxon>Gammaproteobacteria</taxon>
        <taxon>Lysobacterales</taxon>
        <taxon>Lysobacteraceae</taxon>
        <taxon>Xanthomonas</taxon>
    </lineage>
</organism>
<dbReference type="GO" id="GO:0005886">
    <property type="term" value="C:plasma membrane"/>
    <property type="evidence" value="ECO:0007669"/>
    <property type="project" value="UniProtKB-SubCell"/>
</dbReference>
<evidence type="ECO:0000256" key="3">
    <source>
        <dbReference type="ARBA" id="ARBA00022448"/>
    </source>
</evidence>
<comment type="caution">
    <text evidence="5">The sequence shown here is derived from an EMBL/GenBank/DDBJ whole genome shotgun (WGS) entry which is preliminary data.</text>
</comment>
<reference evidence="5" key="1">
    <citation type="submission" date="2020-01" db="EMBL/GenBank/DDBJ databases">
        <authorList>
            <person name="Richard D."/>
        </authorList>
    </citation>
    <scope>NUCLEOTIDE SEQUENCE</scope>
    <source>
        <strain evidence="5">JP541</strain>
    </source>
</reference>
<dbReference type="GO" id="GO:0015920">
    <property type="term" value="P:lipopolysaccharide transport"/>
    <property type="evidence" value="ECO:0007669"/>
    <property type="project" value="TreeGrafter"/>
</dbReference>
<keyword evidence="3" id="KW-0813">Transport</keyword>
<evidence type="ECO:0000256" key="4">
    <source>
        <dbReference type="SAM" id="Phobius"/>
    </source>
</evidence>
<keyword evidence="4" id="KW-0472">Membrane</keyword>
<comment type="subcellular location">
    <subcellularLocation>
        <location evidence="1">Cell inner membrane</location>
        <topology evidence="1">Multi-pass membrane protein</topology>
    </subcellularLocation>
</comment>
<dbReference type="Proteomes" id="UP000653002">
    <property type="component" value="Unassembled WGS sequence"/>
</dbReference>
<evidence type="ECO:0000256" key="2">
    <source>
        <dbReference type="ARBA" id="ARBA00007783"/>
    </source>
</evidence>
<dbReference type="PANTHER" id="PTHR30413:SF8">
    <property type="entry name" value="TRANSPORT PERMEASE PROTEIN"/>
    <property type="match status" value="1"/>
</dbReference>
<evidence type="ECO:0000313" key="6">
    <source>
        <dbReference type="Proteomes" id="UP000653002"/>
    </source>
</evidence>
<sequence length="100" mass="11233">DMRGSGIDNFAVFLMCGQLLFNFFNEATSTSMSSVLSAAPLLKKVYIPKYIFPLEKCCFAMVNCIFSFVALLLVMIFTGAPFHLTIFEALYPLVTLFFFS</sequence>
<evidence type="ECO:0000256" key="1">
    <source>
        <dbReference type="ARBA" id="ARBA00004429"/>
    </source>
</evidence>
<dbReference type="AlphaFoldDB" id="A0A8I0L4F3"/>
<feature type="transmembrane region" description="Helical" evidence="4">
    <location>
        <begin position="57"/>
        <end position="76"/>
    </location>
</feature>
<dbReference type="PANTHER" id="PTHR30413">
    <property type="entry name" value="INNER MEMBRANE TRANSPORT PERMEASE"/>
    <property type="match status" value="1"/>
</dbReference>
<keyword evidence="4" id="KW-1133">Transmembrane helix</keyword>
<feature type="non-terminal residue" evidence="5">
    <location>
        <position position="1"/>
    </location>
</feature>
<dbReference type="EMBL" id="JAABFR010001268">
    <property type="protein sequence ID" value="MBD4337524.1"/>
    <property type="molecule type" value="Genomic_DNA"/>
</dbReference>
<gene>
    <name evidence="5" type="ORF">GUH15_15985</name>
</gene>
<keyword evidence="4" id="KW-0812">Transmembrane</keyword>
<feature type="non-terminal residue" evidence="5">
    <location>
        <position position="100"/>
    </location>
</feature>